<comment type="caution">
    <text evidence="5">The sequence shown here is derived from an EMBL/GenBank/DDBJ whole genome shotgun (WGS) entry which is preliminary data.</text>
</comment>
<gene>
    <name evidence="5" type="ORF">K8I29_12385</name>
</gene>
<dbReference type="InterPro" id="IPR001017">
    <property type="entry name" value="DH_E1"/>
</dbReference>
<keyword evidence="3" id="KW-0786">Thiamine pyrophosphate</keyword>
<dbReference type="InterPro" id="IPR029061">
    <property type="entry name" value="THDP-binding"/>
</dbReference>
<evidence type="ECO:0000256" key="1">
    <source>
        <dbReference type="ARBA" id="ARBA00001964"/>
    </source>
</evidence>
<dbReference type="GO" id="GO:0004739">
    <property type="term" value="F:pyruvate dehydrogenase (acetyl-transferring) activity"/>
    <property type="evidence" value="ECO:0007669"/>
    <property type="project" value="TreeGrafter"/>
</dbReference>
<evidence type="ECO:0000313" key="6">
    <source>
        <dbReference type="Proteomes" id="UP000705867"/>
    </source>
</evidence>
<evidence type="ECO:0000313" key="5">
    <source>
        <dbReference type="EMBL" id="MBZ0156993.1"/>
    </source>
</evidence>
<dbReference type="SUPFAM" id="SSF52518">
    <property type="entry name" value="Thiamin diphosphate-binding fold (THDP-binding)"/>
    <property type="match status" value="1"/>
</dbReference>
<reference evidence="5" key="2">
    <citation type="submission" date="2021-08" db="EMBL/GenBank/DDBJ databases">
        <authorList>
            <person name="Dalcin Martins P."/>
        </authorList>
    </citation>
    <scope>NUCLEOTIDE SEQUENCE</scope>
    <source>
        <strain evidence="5">MAG_39</strain>
    </source>
</reference>
<dbReference type="PANTHER" id="PTHR11516">
    <property type="entry name" value="PYRUVATE DEHYDROGENASE E1 COMPONENT, ALPHA SUBUNIT BACTERIAL AND ORGANELLAR"/>
    <property type="match status" value="1"/>
</dbReference>
<dbReference type="Proteomes" id="UP000705867">
    <property type="component" value="Unassembled WGS sequence"/>
</dbReference>
<comment type="cofactor">
    <cofactor evidence="1">
        <name>thiamine diphosphate</name>
        <dbReference type="ChEBI" id="CHEBI:58937"/>
    </cofactor>
</comment>
<dbReference type="CDD" id="cd02000">
    <property type="entry name" value="TPP_E1_PDC_ADC_BCADC"/>
    <property type="match status" value="1"/>
</dbReference>
<sequence length="321" mass="36047">MRELNKELYRKLYLVRRSEEKICIHYPEDDMKTPMHMSFGEEAVVVGVCHALGDAGQVFGTYRSHAAFIAKTEDTDDFFAELYAKDTSSLKGKGGSMHLCSPRYGFMGTSAIVASHISVAAGAAFANKVQKNGKIVAAFFGDGAVDEGVFWESMNAACLMKLPVIFVCEDNGFAVHTPAAARRGYTSLPRVISTFDCHVFESDSTDVEEIHSLASEALGRMRKEEKPCFMNLKYYRYLEHVGVNYDFEAGYRSRDEFERWHEKDPVRVQRTKLLQLGVSEEELLRIEAEVDAKISRSIALAQQAPLSHCSEVYNGVFKCDR</sequence>
<evidence type="ECO:0000259" key="4">
    <source>
        <dbReference type="Pfam" id="PF00676"/>
    </source>
</evidence>
<protein>
    <submittedName>
        <fullName evidence="5">Thiamine pyrophosphate-dependent dehydrogenase E1 component subunit alpha</fullName>
    </submittedName>
</protein>
<dbReference type="AlphaFoldDB" id="A0A953M278"/>
<reference evidence="5" key="1">
    <citation type="journal article" date="2021" name="bioRxiv">
        <title>Unraveling nitrogen, sulfur and carbon metabolic pathways and microbial community transcriptional responses to substrate deprivation and toxicity stresses in a bioreactor mimicking anoxic brackish coastal sediment conditions.</title>
        <authorList>
            <person name="Martins P.D."/>
            <person name="Echeveste M.J."/>
            <person name="Arshad A."/>
            <person name="Kurth J."/>
            <person name="Ouboter H."/>
            <person name="Jetten M.S.M."/>
            <person name="Welte C.U."/>
        </authorList>
    </citation>
    <scope>NUCLEOTIDE SEQUENCE</scope>
    <source>
        <strain evidence="5">MAG_39</strain>
    </source>
</reference>
<dbReference type="InterPro" id="IPR050642">
    <property type="entry name" value="PDH_E1_Alpha_Subunit"/>
</dbReference>
<evidence type="ECO:0000256" key="2">
    <source>
        <dbReference type="ARBA" id="ARBA00023002"/>
    </source>
</evidence>
<dbReference type="GO" id="GO:0006086">
    <property type="term" value="P:pyruvate decarboxylation to acetyl-CoA"/>
    <property type="evidence" value="ECO:0007669"/>
    <property type="project" value="TreeGrafter"/>
</dbReference>
<dbReference type="PANTHER" id="PTHR11516:SF60">
    <property type="entry name" value="PYRUVATE DEHYDROGENASE E1 COMPONENT SUBUNIT ALPHA"/>
    <property type="match status" value="1"/>
</dbReference>
<dbReference type="Gene3D" id="3.40.50.970">
    <property type="match status" value="1"/>
</dbReference>
<organism evidence="5 6">
    <name type="scientific">Candidatus Nitrobium versatile</name>
    <dbReference type="NCBI Taxonomy" id="2884831"/>
    <lineage>
        <taxon>Bacteria</taxon>
        <taxon>Pseudomonadati</taxon>
        <taxon>Nitrospirota</taxon>
        <taxon>Nitrospiria</taxon>
        <taxon>Nitrospirales</taxon>
        <taxon>Nitrospiraceae</taxon>
        <taxon>Candidatus Nitrobium</taxon>
    </lineage>
</organism>
<evidence type="ECO:0000256" key="3">
    <source>
        <dbReference type="ARBA" id="ARBA00023052"/>
    </source>
</evidence>
<proteinExistence type="predicted"/>
<keyword evidence="2" id="KW-0560">Oxidoreductase</keyword>
<accession>A0A953M278</accession>
<dbReference type="Pfam" id="PF00676">
    <property type="entry name" value="E1_dh"/>
    <property type="match status" value="1"/>
</dbReference>
<dbReference type="EMBL" id="JAIOIV010000100">
    <property type="protein sequence ID" value="MBZ0156993.1"/>
    <property type="molecule type" value="Genomic_DNA"/>
</dbReference>
<feature type="domain" description="Dehydrogenase E1 component" evidence="4">
    <location>
        <begin position="11"/>
        <end position="307"/>
    </location>
</feature>
<name>A0A953M278_9BACT</name>